<organism evidence="2 3">
    <name type="scientific">Prunus armeniaca</name>
    <name type="common">Apricot</name>
    <name type="synonym">Armeniaca vulgaris</name>
    <dbReference type="NCBI Taxonomy" id="36596"/>
    <lineage>
        <taxon>Eukaryota</taxon>
        <taxon>Viridiplantae</taxon>
        <taxon>Streptophyta</taxon>
        <taxon>Embryophyta</taxon>
        <taxon>Tracheophyta</taxon>
        <taxon>Spermatophyta</taxon>
        <taxon>Magnoliopsida</taxon>
        <taxon>eudicotyledons</taxon>
        <taxon>Gunneridae</taxon>
        <taxon>Pentapetalae</taxon>
        <taxon>rosids</taxon>
        <taxon>fabids</taxon>
        <taxon>Rosales</taxon>
        <taxon>Rosaceae</taxon>
        <taxon>Amygdaloideae</taxon>
        <taxon>Amygdaleae</taxon>
        <taxon>Prunus</taxon>
    </lineage>
</organism>
<feature type="region of interest" description="Disordered" evidence="1">
    <location>
        <begin position="40"/>
        <end position="62"/>
    </location>
</feature>
<dbReference type="EMBL" id="CAEKDK010000003">
    <property type="protein sequence ID" value="CAB4272684.1"/>
    <property type="molecule type" value="Genomic_DNA"/>
</dbReference>
<evidence type="ECO:0000256" key="1">
    <source>
        <dbReference type="SAM" id="MobiDB-lite"/>
    </source>
</evidence>
<name>A0A6J5UBA4_PRUAR</name>
<protein>
    <submittedName>
        <fullName evidence="2">Uncharacterized protein</fullName>
    </submittedName>
</protein>
<proteinExistence type="predicted"/>
<sequence>MSQESSQDKLVTLTVLKKGRKKSNRLTNIETYLKEMRKDINKLRDKNKEVGEESEKTHTRRQ</sequence>
<reference evidence="2 3" key="1">
    <citation type="submission" date="2020-05" db="EMBL/GenBank/DDBJ databases">
        <authorList>
            <person name="Campoy J."/>
            <person name="Schneeberger K."/>
            <person name="Spophaly S."/>
        </authorList>
    </citation>
    <scope>NUCLEOTIDE SEQUENCE [LARGE SCALE GENOMIC DNA]</scope>
    <source>
        <strain evidence="2">PruArmRojPasFocal</strain>
    </source>
</reference>
<accession>A0A6J5UBA4</accession>
<dbReference type="AlphaFoldDB" id="A0A6J5UBA4"/>
<evidence type="ECO:0000313" key="2">
    <source>
        <dbReference type="EMBL" id="CAB4272684.1"/>
    </source>
</evidence>
<dbReference type="Proteomes" id="UP000507222">
    <property type="component" value="Unassembled WGS sequence"/>
</dbReference>
<gene>
    <name evidence="2" type="ORF">CURHAP_LOCUS19440</name>
</gene>
<evidence type="ECO:0000313" key="3">
    <source>
        <dbReference type="Proteomes" id="UP000507222"/>
    </source>
</evidence>